<feature type="compositionally biased region" description="Basic and acidic residues" evidence="1">
    <location>
        <begin position="264"/>
        <end position="284"/>
    </location>
</feature>
<evidence type="ECO:0000256" key="1">
    <source>
        <dbReference type="SAM" id="MobiDB-lite"/>
    </source>
</evidence>
<sequence>MAPFPTKIAGASRFRGRDHCTCLGRCISDARGAVLLEWALAAALGMMFSVAIVAALIGFRKQASEIAETARLQSDAGIALRFLRHYIERSDDPIAPGRHASGRLRCGNPQPGNGARQTSARAADASSISSMPGWRCDLRSHRGVLAMDYPTDGDASWRDANGYPADCKGVRIPEDRRPKSQWQDTQMMHAALSISVTAGDATPSLFCSGSRDVIQRGQPAPGSAMVDGIERLVVWRTASMDEVCIVMRGRTRRSFASPFASRADGPHHDARAQMDASYRKGRDPRGLNDRCDGFLTETGALQLRADYGGADGYRRHVVRAAWPRTYSPWTSLAMHEQRR</sequence>
<feature type="region of interest" description="Disordered" evidence="1">
    <location>
        <begin position="258"/>
        <end position="284"/>
    </location>
</feature>
<organism evidence="3 4">
    <name type="scientific">Robbsia andropogonis</name>
    <dbReference type="NCBI Taxonomy" id="28092"/>
    <lineage>
        <taxon>Bacteria</taxon>
        <taxon>Pseudomonadati</taxon>
        <taxon>Pseudomonadota</taxon>
        <taxon>Betaproteobacteria</taxon>
        <taxon>Burkholderiales</taxon>
        <taxon>Burkholderiaceae</taxon>
        <taxon>Robbsia</taxon>
    </lineage>
</organism>
<accession>A0A0F5K1A1</accession>
<evidence type="ECO:0000313" key="4">
    <source>
        <dbReference type="Proteomes" id="UP000033618"/>
    </source>
</evidence>
<feature type="transmembrane region" description="Helical" evidence="2">
    <location>
        <begin position="38"/>
        <end position="59"/>
    </location>
</feature>
<keyword evidence="4" id="KW-1185">Reference proteome</keyword>
<keyword evidence="2" id="KW-0472">Membrane</keyword>
<dbReference type="AlphaFoldDB" id="A0A0F5K1A1"/>
<dbReference type="EMBL" id="LAQU01000007">
    <property type="protein sequence ID" value="KKB63901.1"/>
    <property type="molecule type" value="Genomic_DNA"/>
</dbReference>
<reference evidence="3 4" key="1">
    <citation type="submission" date="2015-03" db="EMBL/GenBank/DDBJ databases">
        <title>Draft Genome Sequence of Burkholderia andropogonis type strain ICMP2807, isolated from Sorghum bicolor.</title>
        <authorList>
            <person name="Lopes-Santos L."/>
            <person name="Castro D.B."/>
            <person name="Ottoboni L.M."/>
            <person name="Park D."/>
            <person name="Weirc B.S."/>
            <person name="Destefano S.A."/>
        </authorList>
    </citation>
    <scope>NUCLEOTIDE SEQUENCE [LARGE SCALE GENOMIC DNA]</scope>
    <source>
        <strain evidence="3 4">ICMP2807</strain>
    </source>
</reference>
<evidence type="ECO:0000313" key="3">
    <source>
        <dbReference type="EMBL" id="KKB63901.1"/>
    </source>
</evidence>
<evidence type="ECO:0000256" key="2">
    <source>
        <dbReference type="SAM" id="Phobius"/>
    </source>
</evidence>
<feature type="region of interest" description="Disordered" evidence="1">
    <location>
        <begin position="93"/>
        <end position="124"/>
    </location>
</feature>
<keyword evidence="2" id="KW-0812">Transmembrane</keyword>
<name>A0A0F5K1A1_9BURK</name>
<dbReference type="PATRIC" id="fig|28092.6.peg.2280"/>
<comment type="caution">
    <text evidence="3">The sequence shown here is derived from an EMBL/GenBank/DDBJ whole genome shotgun (WGS) entry which is preliminary data.</text>
</comment>
<protein>
    <submittedName>
        <fullName evidence="3">Uncharacterized protein</fullName>
    </submittedName>
</protein>
<keyword evidence="2" id="KW-1133">Transmembrane helix</keyword>
<dbReference type="STRING" id="28092.WM40_09680"/>
<gene>
    <name evidence="3" type="ORF">WM40_09680</name>
</gene>
<proteinExistence type="predicted"/>
<dbReference type="Proteomes" id="UP000033618">
    <property type="component" value="Unassembled WGS sequence"/>
</dbReference>